<dbReference type="GO" id="GO:0000160">
    <property type="term" value="P:phosphorelay signal transduction system"/>
    <property type="evidence" value="ECO:0007669"/>
    <property type="project" value="InterPro"/>
</dbReference>
<dbReference type="InterPro" id="IPR001789">
    <property type="entry name" value="Sig_transdc_resp-reg_receiver"/>
</dbReference>
<feature type="domain" description="Response regulatory" evidence="6">
    <location>
        <begin position="4"/>
        <end position="114"/>
    </location>
</feature>
<dbReference type="Pfam" id="PF00196">
    <property type="entry name" value="GerE"/>
    <property type="match status" value="1"/>
</dbReference>
<dbReference type="SUPFAM" id="SSF46894">
    <property type="entry name" value="C-terminal effector domain of the bipartite response regulators"/>
    <property type="match status" value="1"/>
</dbReference>
<dbReference type="OrthoDB" id="161302at2"/>
<dbReference type="STRING" id="235985.SAMN05414137_104175"/>
<dbReference type="Gene3D" id="3.40.50.2300">
    <property type="match status" value="1"/>
</dbReference>
<evidence type="ECO:0000313" key="7">
    <source>
        <dbReference type="EMBL" id="SEK89528.1"/>
    </source>
</evidence>
<feature type="domain" description="HTH luxR-type" evidence="5">
    <location>
        <begin position="141"/>
        <end position="206"/>
    </location>
</feature>
<evidence type="ECO:0000256" key="3">
    <source>
        <dbReference type="ARBA" id="ARBA00023163"/>
    </source>
</evidence>
<dbReference type="SMART" id="SM00421">
    <property type="entry name" value="HTH_LUXR"/>
    <property type="match status" value="1"/>
</dbReference>
<dbReference type="GO" id="GO:0003677">
    <property type="term" value="F:DNA binding"/>
    <property type="evidence" value="ECO:0007669"/>
    <property type="project" value="UniProtKB-KW"/>
</dbReference>
<dbReference type="InterPro" id="IPR011006">
    <property type="entry name" value="CheY-like_superfamily"/>
</dbReference>
<dbReference type="CDD" id="cd06170">
    <property type="entry name" value="LuxR_C_like"/>
    <property type="match status" value="1"/>
</dbReference>
<dbReference type="AlphaFoldDB" id="A0A1H7KS01"/>
<evidence type="ECO:0000259" key="6">
    <source>
        <dbReference type="PROSITE" id="PS50110"/>
    </source>
</evidence>
<dbReference type="PROSITE" id="PS50043">
    <property type="entry name" value="HTH_LUXR_2"/>
    <property type="match status" value="1"/>
</dbReference>
<protein>
    <submittedName>
        <fullName evidence="7">DNA-binding response regulator, NarL/FixJ family, contains REC and HTH domains</fullName>
    </submittedName>
</protein>
<comment type="caution">
    <text evidence="4">Lacks conserved residue(s) required for the propagation of feature annotation.</text>
</comment>
<accession>A0A1H7KS01</accession>
<dbReference type="PANTHER" id="PTHR44688">
    <property type="entry name" value="DNA-BINDING TRANSCRIPTIONAL ACTIVATOR DEVR_DOSR"/>
    <property type="match status" value="1"/>
</dbReference>
<dbReference type="RefSeq" id="WP_042441782.1">
    <property type="nucleotide sequence ID" value="NZ_BBPN01000001.1"/>
</dbReference>
<proteinExistence type="predicted"/>
<evidence type="ECO:0000259" key="5">
    <source>
        <dbReference type="PROSITE" id="PS50043"/>
    </source>
</evidence>
<dbReference type="PROSITE" id="PS50110">
    <property type="entry name" value="RESPONSE_REGULATORY"/>
    <property type="match status" value="1"/>
</dbReference>
<keyword evidence="1" id="KW-0805">Transcription regulation</keyword>
<dbReference type="InterPro" id="IPR016032">
    <property type="entry name" value="Sig_transdc_resp-reg_C-effctor"/>
</dbReference>
<dbReference type="Proteomes" id="UP000183015">
    <property type="component" value="Unassembled WGS sequence"/>
</dbReference>
<evidence type="ECO:0000313" key="8">
    <source>
        <dbReference type="Proteomes" id="UP000183015"/>
    </source>
</evidence>
<dbReference type="PROSITE" id="PS00622">
    <property type="entry name" value="HTH_LUXR_1"/>
    <property type="match status" value="1"/>
</dbReference>
<sequence>MRITISVCSDDPLSGAGLGALLAAQEDFEVIGQSSSAGETVQKMRDTRPDVAVVSLSEIDIAAHREMATAAKVVTLADIGVELSPSDVLTLNARAVLTPSVTPGELIQTIRVVAAGDAVLIPLTVSRHIDSVMQNSSASRVGASITQLTERETDVLGLLARGLSNSEVADRLFISGSTVRSHVHHILQKLSVRSRAQAVAAAYELGLSSLAMEMR</sequence>
<dbReference type="GO" id="GO:0006355">
    <property type="term" value="P:regulation of DNA-templated transcription"/>
    <property type="evidence" value="ECO:0007669"/>
    <property type="project" value="InterPro"/>
</dbReference>
<keyword evidence="8" id="KW-1185">Reference proteome</keyword>
<gene>
    <name evidence="7" type="ORF">SAMN05414137_104175</name>
</gene>
<evidence type="ECO:0000256" key="4">
    <source>
        <dbReference type="PROSITE-ProRule" id="PRU00169"/>
    </source>
</evidence>
<evidence type="ECO:0000256" key="1">
    <source>
        <dbReference type="ARBA" id="ARBA00023015"/>
    </source>
</evidence>
<dbReference type="SUPFAM" id="SSF52172">
    <property type="entry name" value="CheY-like"/>
    <property type="match status" value="1"/>
</dbReference>
<name>A0A1H7KS01_STRJI</name>
<dbReference type="InterPro" id="IPR000792">
    <property type="entry name" value="Tscrpt_reg_LuxR_C"/>
</dbReference>
<keyword evidence="3" id="KW-0804">Transcription</keyword>
<dbReference type="EMBL" id="FOAZ01000004">
    <property type="protein sequence ID" value="SEK89528.1"/>
    <property type="molecule type" value="Genomic_DNA"/>
</dbReference>
<keyword evidence="2 7" id="KW-0238">DNA-binding</keyword>
<organism evidence="7 8">
    <name type="scientific">Streptacidiphilus jiangxiensis</name>
    <dbReference type="NCBI Taxonomy" id="235985"/>
    <lineage>
        <taxon>Bacteria</taxon>
        <taxon>Bacillati</taxon>
        <taxon>Actinomycetota</taxon>
        <taxon>Actinomycetes</taxon>
        <taxon>Kitasatosporales</taxon>
        <taxon>Streptomycetaceae</taxon>
        <taxon>Streptacidiphilus</taxon>
    </lineage>
</organism>
<reference evidence="8" key="1">
    <citation type="submission" date="2016-10" db="EMBL/GenBank/DDBJ databases">
        <authorList>
            <person name="Varghese N."/>
        </authorList>
    </citation>
    <scope>NUCLEOTIDE SEQUENCE [LARGE SCALE GENOMIC DNA]</scope>
    <source>
        <strain evidence="8">DSM 45096 / BCRC 16803 / CGMCC 4.1857 / CIP 109030 / JCM 12277 / KCTC 19219 / NBRC 100920 / 33214</strain>
    </source>
</reference>
<dbReference type="PANTHER" id="PTHR44688:SF16">
    <property type="entry name" value="DNA-BINDING TRANSCRIPTIONAL ACTIVATOR DEVR_DOSR"/>
    <property type="match status" value="1"/>
</dbReference>
<dbReference type="PRINTS" id="PR00038">
    <property type="entry name" value="HTHLUXR"/>
</dbReference>
<evidence type="ECO:0000256" key="2">
    <source>
        <dbReference type="ARBA" id="ARBA00023125"/>
    </source>
</evidence>